<name>A0A1R0GTI7_9FUNG</name>
<keyword evidence="12" id="KW-1185">Reference proteome</keyword>
<dbReference type="Gene3D" id="3.20.20.80">
    <property type="entry name" value="Glycosidases"/>
    <property type="match status" value="1"/>
</dbReference>
<dbReference type="Proteomes" id="UP000187455">
    <property type="component" value="Unassembled WGS sequence"/>
</dbReference>
<dbReference type="InterPro" id="IPR000322">
    <property type="entry name" value="Glyco_hydro_31_TIM"/>
</dbReference>
<dbReference type="InterPro" id="IPR030458">
    <property type="entry name" value="Glyco_hydro_31_AS"/>
</dbReference>
<dbReference type="PROSITE" id="PS00129">
    <property type="entry name" value="GLYCOSYL_HYDROL_F31_1"/>
    <property type="match status" value="1"/>
</dbReference>
<evidence type="ECO:0000256" key="4">
    <source>
        <dbReference type="ARBA" id="ARBA00023295"/>
    </source>
</evidence>
<dbReference type="Pfam" id="PF13802">
    <property type="entry name" value="Gal_mutarotas_2"/>
    <property type="match status" value="1"/>
</dbReference>
<dbReference type="EMBL" id="LSSL01003679">
    <property type="protein sequence ID" value="OLY80206.1"/>
    <property type="molecule type" value="Genomic_DNA"/>
</dbReference>
<dbReference type="InterPro" id="IPR013780">
    <property type="entry name" value="Glyco_hydro_b"/>
</dbReference>
<dbReference type="Pfam" id="PF21365">
    <property type="entry name" value="Glyco_hydro_31_3rd"/>
    <property type="match status" value="1"/>
</dbReference>
<evidence type="ECO:0000313" key="12">
    <source>
        <dbReference type="Proteomes" id="UP000187455"/>
    </source>
</evidence>
<keyword evidence="3" id="KW-0325">Glycoprotein</keyword>
<reference evidence="11 12" key="1">
    <citation type="journal article" date="2016" name="Mol. Biol. Evol.">
        <title>Genome-Wide Survey of Gut Fungi (Harpellales) Reveals the First Horizontally Transferred Ubiquitin Gene from a Mosquito Host.</title>
        <authorList>
            <person name="Wang Y."/>
            <person name="White M.M."/>
            <person name="Kvist S."/>
            <person name="Moncalvo J.M."/>
        </authorList>
    </citation>
    <scope>NUCLEOTIDE SEQUENCE [LARGE SCALE GENOMIC DNA]</scope>
    <source>
        <strain evidence="11 12">ALG-7-W6</strain>
    </source>
</reference>
<dbReference type="GO" id="GO:0005975">
    <property type="term" value="P:carbohydrate metabolic process"/>
    <property type="evidence" value="ECO:0007669"/>
    <property type="project" value="InterPro"/>
</dbReference>
<evidence type="ECO:0000313" key="11">
    <source>
        <dbReference type="EMBL" id="OLY80206.1"/>
    </source>
</evidence>
<keyword evidence="2 6" id="KW-0378">Hydrolase</keyword>
<evidence type="ECO:0000256" key="5">
    <source>
        <dbReference type="ARBA" id="ARBA00041343"/>
    </source>
</evidence>
<dbReference type="InterPro" id="IPR025887">
    <property type="entry name" value="Glyco_hydro_31_N_dom"/>
</dbReference>
<keyword evidence="4 6" id="KW-0326">Glycosidase</keyword>
<dbReference type="InterPro" id="IPR017853">
    <property type="entry name" value="GH"/>
</dbReference>
<dbReference type="SUPFAM" id="SSF51445">
    <property type="entry name" value="(Trans)glycosidases"/>
    <property type="match status" value="1"/>
</dbReference>
<evidence type="ECO:0000256" key="6">
    <source>
        <dbReference type="RuleBase" id="RU361185"/>
    </source>
</evidence>
<protein>
    <recommendedName>
        <fullName evidence="5">Maltase</fullName>
    </recommendedName>
</protein>
<dbReference type="SUPFAM" id="SSF51011">
    <property type="entry name" value="Glycosyl hydrolase domain"/>
    <property type="match status" value="1"/>
</dbReference>
<evidence type="ECO:0000259" key="10">
    <source>
        <dbReference type="Pfam" id="PF21365"/>
    </source>
</evidence>
<dbReference type="AlphaFoldDB" id="A0A1R0GTI7"/>
<dbReference type="FunFam" id="2.60.40.1180:FF:000001">
    <property type="entry name" value="Maltase-glucoamylase, intestinal"/>
    <property type="match status" value="1"/>
</dbReference>
<evidence type="ECO:0000256" key="3">
    <source>
        <dbReference type="ARBA" id="ARBA00023180"/>
    </source>
</evidence>
<feature type="domain" description="Glycoside hydrolase family 31 N-terminal" evidence="9">
    <location>
        <begin position="98"/>
        <end position="222"/>
    </location>
</feature>
<dbReference type="STRING" id="133383.A0A1R0GTI7"/>
<sequence>MRSGLLLLAVLSAVSAGAYDNVKYPAHDCPGYNVNNIVNSADNSGFTADLYLAGSPCNIYGIDIQNLTLTVSVEKGNKLSVLIEDRDKKQFQIPPNVVQLNQESNLDSFADLTFKHTVDPKTGFGFQILRGSDAIFDTFGYPLVFEDQYIELTSRIPHNANIYGMGETPDYFKRDNSNSTKTIWARDAGDPFRQNVYGSHTVYMENRGGKFHGAYMHNSHGMDIVMVYDTIQYRMLGGVIDMSFFGGPSAYDVINSYTDFVGRPNKIPYWVLGLHNCRWGYQNIDEVDQVIANYSKANIPLEVMWIDIDSMEGFKDFTFDPVNFPLPRIQNTYKNLHEKNQKLVMMVNPAIQRNSSYGPYTRGLEQNTFVKNLDGSTYIGEVWPGYTAYPDWFAANTTSWWHSEFQRFYNDIPLDGVWVDMNEASSFCIGSCGSNVPEDVIPEYPWEAANPLPNRPLDKSNLLLNPKYAIHNGYSEISEKGIETIAIHANGVQEYHVHNLYGHMMTQTTHSFLEAFRPNVRPFLLSRSTFAGTGRYANHWNGDNNSDWFQLHISIPSMLDFGIFGIPFVGSDICGFFSNTTEQLCNRWVELGAFYPFSRVHNAKGNIPQELYRWDSVAESARIAYNIRYQLLPYYYTNFYTASTIGSPVARPLTFEFPADTNLFNNDLQFMVGESILISPVLFENATSVDAYFPGSTIWYDWYTHSGFYGQSKNVTLDAPLNHINVHIRGGSIIPTQDPAMTVEATIASNFTLIIALDDDSTASGSLYLDDGISVVGSSSLINFSTDGESLVLDGSFGYHVDNYITKVIMMYPCGTPENPSFSVDTIDCVEISLNSKSTTELFSS</sequence>
<dbReference type="InterPro" id="IPR011013">
    <property type="entry name" value="Gal_mutarotase_sf_dom"/>
</dbReference>
<dbReference type="GO" id="GO:0030246">
    <property type="term" value="F:carbohydrate binding"/>
    <property type="evidence" value="ECO:0007669"/>
    <property type="project" value="InterPro"/>
</dbReference>
<evidence type="ECO:0000256" key="2">
    <source>
        <dbReference type="ARBA" id="ARBA00022801"/>
    </source>
</evidence>
<keyword evidence="7" id="KW-0732">Signal</keyword>
<dbReference type="PANTHER" id="PTHR22762:SF133">
    <property type="entry name" value="P-TYPE DOMAIN-CONTAINING PROTEIN"/>
    <property type="match status" value="1"/>
</dbReference>
<accession>A0A1R0GTI7</accession>
<feature type="domain" description="Glycosyl hydrolase family 31 C-terminal" evidence="10">
    <location>
        <begin position="646"/>
        <end position="734"/>
    </location>
</feature>
<dbReference type="Pfam" id="PF01055">
    <property type="entry name" value="Glyco_hydro_31_2nd"/>
    <property type="match status" value="1"/>
</dbReference>
<evidence type="ECO:0000256" key="7">
    <source>
        <dbReference type="SAM" id="SignalP"/>
    </source>
</evidence>
<dbReference type="Gene3D" id="2.60.40.1180">
    <property type="entry name" value="Golgi alpha-mannosidase II"/>
    <property type="match status" value="2"/>
</dbReference>
<dbReference type="SUPFAM" id="SSF74650">
    <property type="entry name" value="Galactose mutarotase-like"/>
    <property type="match status" value="1"/>
</dbReference>
<evidence type="ECO:0000259" key="9">
    <source>
        <dbReference type="Pfam" id="PF13802"/>
    </source>
</evidence>
<dbReference type="Gene3D" id="2.60.40.1760">
    <property type="entry name" value="glycosyl hydrolase (family 31)"/>
    <property type="match status" value="1"/>
</dbReference>
<dbReference type="InterPro" id="IPR048395">
    <property type="entry name" value="Glyco_hydro_31_C"/>
</dbReference>
<dbReference type="CDD" id="cd06602">
    <property type="entry name" value="GH31_MGAM_SI_GAA"/>
    <property type="match status" value="1"/>
</dbReference>
<feature type="domain" description="Glycoside hydrolase family 31 TIM barrel" evidence="8">
    <location>
        <begin position="266"/>
        <end position="637"/>
    </location>
</feature>
<dbReference type="OrthoDB" id="5839090at2759"/>
<feature type="signal peptide" evidence="7">
    <location>
        <begin position="1"/>
        <end position="16"/>
    </location>
</feature>
<comment type="similarity">
    <text evidence="1 6">Belongs to the glycosyl hydrolase 31 family.</text>
</comment>
<dbReference type="GO" id="GO:0004553">
    <property type="term" value="F:hydrolase activity, hydrolyzing O-glycosyl compounds"/>
    <property type="evidence" value="ECO:0007669"/>
    <property type="project" value="InterPro"/>
</dbReference>
<dbReference type="CDD" id="cd14752">
    <property type="entry name" value="GH31_N"/>
    <property type="match status" value="1"/>
</dbReference>
<proteinExistence type="inferred from homology"/>
<comment type="caution">
    <text evidence="11">The sequence shown here is derived from an EMBL/GenBank/DDBJ whole genome shotgun (WGS) entry which is preliminary data.</text>
</comment>
<evidence type="ECO:0000256" key="1">
    <source>
        <dbReference type="ARBA" id="ARBA00007806"/>
    </source>
</evidence>
<evidence type="ECO:0000259" key="8">
    <source>
        <dbReference type="Pfam" id="PF01055"/>
    </source>
</evidence>
<organism evidence="11 12">
    <name type="scientific">Smittium mucronatum</name>
    <dbReference type="NCBI Taxonomy" id="133383"/>
    <lineage>
        <taxon>Eukaryota</taxon>
        <taxon>Fungi</taxon>
        <taxon>Fungi incertae sedis</taxon>
        <taxon>Zoopagomycota</taxon>
        <taxon>Kickxellomycotina</taxon>
        <taxon>Harpellomycetes</taxon>
        <taxon>Harpellales</taxon>
        <taxon>Legeriomycetaceae</taxon>
        <taxon>Smittium</taxon>
    </lineage>
</organism>
<feature type="chain" id="PRO_5013249237" description="Maltase" evidence="7">
    <location>
        <begin position="17"/>
        <end position="845"/>
    </location>
</feature>
<dbReference type="PANTHER" id="PTHR22762">
    <property type="entry name" value="ALPHA-GLUCOSIDASE"/>
    <property type="match status" value="1"/>
</dbReference>
<gene>
    <name evidence="11" type="ORF">AYI68_g5700</name>
</gene>